<sequence length="859" mass="97365">MAEAVLEVLLENLSSFIHKELGLFLGINQELKRLSIMLSTVRAVLEDAEEKQFSDRAIQNWLQKLKDAVHALDDILDLCAISASQNKVPSSCFSSFYPNNVLFRHKISHQMKQIREALDEIAEERRKFHLCEKVSCNEQLADLLNSLHKVEHFRTCLFLSPAPPYSASELMKFSSLRVLHMGNNMGLAKFPSSIINLKHIRYLNLSHSNFKTLPDSLCSLGYLQVLNLDDCRALEKLPNRMRCLGALRHLFLRRCTSLSSLPPNIGQLTCLRTLNIFTIGRKKGFLLDELKHLNLKGELHIKHLERISVKDAKEVNLADKDLHELLLSWGRNDESELQQNVEHIFEALKPNLKLKVLGVGGYKGVRFPQWMGNPCLDNLCSLYIADCKNCLQLPPLHKLPSLKGLTLHNINLLQYINDETCDGGVSRGMRSLEYMVLSDLPNLEGISKEEGEQIFPRLYTLCINECPKLALPCLPSVRVIVISRCSEFLLSSIHYIHGLQSLWLCCEEELSSFQDAILGELTYLTELHIYSCINLKILPIELSSLRALVELNIENCHELESLPEQVFQGLHSLQRLKVGWCNKLKFFSDGFQYLSTLKELMIVSCPEVMILPETLRFTSSLQSLHLYGLPNLTVLPDWLGSLTCLQSLEISDCPKLKCIPMGFQCISNLKYLNISASPELLRRCEVETGEDWQKIAHIPHVNLRRGISINPGITPVGFPINVRVDDPFLSKTLLEHENYARCQTREPEVVDFSEVEVGSKYTTVCLRSSISKSSCVAGLIGESSIRSQDCKKNEGGLIKCLKASKADGAAKKWKDWQKIPLLYFVINLRDAHEFRKCWSTIFKLSNAALLTVADLQGKY</sequence>
<reference evidence="1 2" key="1">
    <citation type="journal article" date="2022" name="DNA Res.">
        <title>Chromosomal-level genome assembly of the orchid tree Bauhinia variegata (Leguminosae; Cercidoideae) supports the allotetraploid origin hypothesis of Bauhinia.</title>
        <authorList>
            <person name="Zhong Y."/>
            <person name="Chen Y."/>
            <person name="Zheng D."/>
            <person name="Pang J."/>
            <person name="Liu Y."/>
            <person name="Luo S."/>
            <person name="Meng S."/>
            <person name="Qian L."/>
            <person name="Wei D."/>
            <person name="Dai S."/>
            <person name="Zhou R."/>
        </authorList>
    </citation>
    <scope>NUCLEOTIDE SEQUENCE [LARGE SCALE GENOMIC DNA]</scope>
    <source>
        <strain evidence="1">BV-YZ2020</strain>
    </source>
</reference>
<comment type="caution">
    <text evidence="1">The sequence shown here is derived from an EMBL/GenBank/DDBJ whole genome shotgun (WGS) entry which is preliminary data.</text>
</comment>
<evidence type="ECO:0000313" key="2">
    <source>
        <dbReference type="Proteomes" id="UP000828941"/>
    </source>
</evidence>
<protein>
    <submittedName>
        <fullName evidence="1">Uncharacterized protein</fullName>
    </submittedName>
</protein>
<keyword evidence="2" id="KW-1185">Reference proteome</keyword>
<proteinExistence type="predicted"/>
<dbReference type="EMBL" id="CM039436">
    <property type="protein sequence ID" value="KAI4313470.1"/>
    <property type="molecule type" value="Genomic_DNA"/>
</dbReference>
<name>A0ACB9LQ77_BAUVA</name>
<gene>
    <name evidence="1" type="ORF">L6164_026449</name>
</gene>
<organism evidence="1 2">
    <name type="scientific">Bauhinia variegata</name>
    <name type="common">Purple orchid tree</name>
    <name type="synonym">Phanera variegata</name>
    <dbReference type="NCBI Taxonomy" id="167791"/>
    <lineage>
        <taxon>Eukaryota</taxon>
        <taxon>Viridiplantae</taxon>
        <taxon>Streptophyta</taxon>
        <taxon>Embryophyta</taxon>
        <taxon>Tracheophyta</taxon>
        <taxon>Spermatophyta</taxon>
        <taxon>Magnoliopsida</taxon>
        <taxon>eudicotyledons</taxon>
        <taxon>Gunneridae</taxon>
        <taxon>Pentapetalae</taxon>
        <taxon>rosids</taxon>
        <taxon>fabids</taxon>
        <taxon>Fabales</taxon>
        <taxon>Fabaceae</taxon>
        <taxon>Cercidoideae</taxon>
        <taxon>Cercideae</taxon>
        <taxon>Bauhiniinae</taxon>
        <taxon>Bauhinia</taxon>
    </lineage>
</organism>
<dbReference type="Proteomes" id="UP000828941">
    <property type="component" value="Chromosome 11"/>
</dbReference>
<accession>A0ACB9LQ77</accession>
<evidence type="ECO:0000313" key="1">
    <source>
        <dbReference type="EMBL" id="KAI4313470.1"/>
    </source>
</evidence>